<dbReference type="EMBL" id="JAUSUC010000007">
    <property type="protein sequence ID" value="MDQ0214460.1"/>
    <property type="molecule type" value="Genomic_DNA"/>
</dbReference>
<dbReference type="SUPFAM" id="SSF51735">
    <property type="entry name" value="NAD(P)-binding Rossmann-fold domains"/>
    <property type="match status" value="1"/>
</dbReference>
<proteinExistence type="inferred from homology"/>
<keyword evidence="10" id="KW-1185">Reference proteome</keyword>
<dbReference type="PANTHER" id="PTHR43000">
    <property type="entry name" value="DTDP-D-GLUCOSE 4,6-DEHYDRATASE-RELATED"/>
    <property type="match status" value="1"/>
</dbReference>
<evidence type="ECO:0000313" key="10">
    <source>
        <dbReference type="Proteomes" id="UP001237207"/>
    </source>
</evidence>
<dbReference type="GO" id="GO:0009225">
    <property type="term" value="P:nucleotide-sugar metabolic process"/>
    <property type="evidence" value="ECO:0007669"/>
    <property type="project" value="InterPro"/>
</dbReference>
<dbReference type="Pfam" id="PF16363">
    <property type="entry name" value="GDP_Man_Dehyd"/>
    <property type="match status" value="1"/>
</dbReference>
<evidence type="ECO:0000256" key="5">
    <source>
        <dbReference type="ARBA" id="ARBA00016977"/>
    </source>
</evidence>
<dbReference type="InterPro" id="IPR005888">
    <property type="entry name" value="dTDP_Gluc_deHydtase"/>
</dbReference>
<dbReference type="CDD" id="cd05246">
    <property type="entry name" value="dTDP_GD_SDR_e"/>
    <property type="match status" value="1"/>
</dbReference>
<evidence type="ECO:0000313" key="9">
    <source>
        <dbReference type="EMBL" id="MDQ0214460.1"/>
    </source>
</evidence>
<dbReference type="Proteomes" id="UP001237207">
    <property type="component" value="Unassembled WGS sequence"/>
</dbReference>
<feature type="domain" description="NAD(P)-binding" evidence="8">
    <location>
        <begin position="6"/>
        <end position="307"/>
    </location>
</feature>
<keyword evidence="7 9" id="KW-0456">Lyase</keyword>
<dbReference type="InterPro" id="IPR016040">
    <property type="entry name" value="NAD(P)-bd_dom"/>
</dbReference>
<evidence type="ECO:0000256" key="7">
    <source>
        <dbReference type="ARBA" id="ARBA00023239"/>
    </source>
</evidence>
<dbReference type="AlphaFoldDB" id="A0AAJ1T430"/>
<evidence type="ECO:0000256" key="3">
    <source>
        <dbReference type="ARBA" id="ARBA00008178"/>
    </source>
</evidence>
<evidence type="ECO:0000256" key="1">
    <source>
        <dbReference type="ARBA" id="ARBA00001539"/>
    </source>
</evidence>
<evidence type="ECO:0000256" key="6">
    <source>
        <dbReference type="ARBA" id="ARBA00023027"/>
    </source>
</evidence>
<comment type="caution">
    <text evidence="9">The sequence shown here is derived from an EMBL/GenBank/DDBJ whole genome shotgun (WGS) entry which is preliminary data.</text>
</comment>
<comment type="cofactor">
    <cofactor evidence="2">
        <name>NAD(+)</name>
        <dbReference type="ChEBI" id="CHEBI:57540"/>
    </cofactor>
</comment>
<dbReference type="Gene3D" id="3.90.25.10">
    <property type="entry name" value="UDP-galactose 4-epimerase, domain 1"/>
    <property type="match status" value="1"/>
</dbReference>
<evidence type="ECO:0000256" key="4">
    <source>
        <dbReference type="ARBA" id="ARBA00011990"/>
    </source>
</evidence>
<gene>
    <name evidence="9" type="ORF">J2S13_000856</name>
</gene>
<name>A0AAJ1T430_9BACI</name>
<dbReference type="GO" id="GO:0008460">
    <property type="term" value="F:dTDP-glucose 4,6-dehydratase activity"/>
    <property type="evidence" value="ECO:0007669"/>
    <property type="project" value="UniProtKB-EC"/>
</dbReference>
<reference evidence="9" key="1">
    <citation type="submission" date="2023-07" db="EMBL/GenBank/DDBJ databases">
        <title>Genomic Encyclopedia of Type Strains, Phase IV (KMG-IV): sequencing the most valuable type-strain genomes for metagenomic binning, comparative biology and taxonomic classification.</title>
        <authorList>
            <person name="Goeker M."/>
        </authorList>
    </citation>
    <scope>NUCLEOTIDE SEQUENCE</scope>
    <source>
        <strain evidence="9">DSM 23947</strain>
    </source>
</reference>
<dbReference type="RefSeq" id="WP_307256449.1">
    <property type="nucleotide sequence ID" value="NZ_JAUSUC010000007.1"/>
</dbReference>
<dbReference type="EC" id="4.2.1.46" evidence="4"/>
<dbReference type="NCBIfam" id="TIGR01181">
    <property type="entry name" value="dTDP_gluc_dehyt"/>
    <property type="match status" value="1"/>
</dbReference>
<dbReference type="Gene3D" id="3.40.50.720">
    <property type="entry name" value="NAD(P)-binding Rossmann-like Domain"/>
    <property type="match status" value="1"/>
</dbReference>
<evidence type="ECO:0000256" key="2">
    <source>
        <dbReference type="ARBA" id="ARBA00001911"/>
    </source>
</evidence>
<comment type="catalytic activity">
    <reaction evidence="1">
        <text>dTDP-alpha-D-glucose = dTDP-4-dehydro-6-deoxy-alpha-D-glucose + H2O</text>
        <dbReference type="Rhea" id="RHEA:17221"/>
        <dbReference type="ChEBI" id="CHEBI:15377"/>
        <dbReference type="ChEBI" id="CHEBI:57477"/>
        <dbReference type="ChEBI" id="CHEBI:57649"/>
        <dbReference type="EC" id="4.2.1.46"/>
    </reaction>
</comment>
<keyword evidence="6" id="KW-0520">NAD</keyword>
<accession>A0AAJ1T430</accession>
<organism evidence="9 10">
    <name type="scientific">Oikeobacillus pervagus</name>
    <dbReference type="NCBI Taxonomy" id="1325931"/>
    <lineage>
        <taxon>Bacteria</taxon>
        <taxon>Bacillati</taxon>
        <taxon>Bacillota</taxon>
        <taxon>Bacilli</taxon>
        <taxon>Bacillales</taxon>
        <taxon>Bacillaceae</taxon>
        <taxon>Oikeobacillus</taxon>
    </lineage>
</organism>
<protein>
    <recommendedName>
        <fullName evidence="5">dTDP-glucose 4,6-dehydratase</fullName>
        <ecNumber evidence="4">4.2.1.46</ecNumber>
    </recommendedName>
</protein>
<sequence length="316" mass="35923">MGRHLLITGGAGFIGSHFISHMLTNSKDHITNIDSLTYAGNKRNTAKFEKSYRYRFIQCDISKENELSLVFDQKYDAIINFAAESHVDRSIHDAFPFIDTNIKGTFNLLQAVLEGKAKKMIQISTDEVYGSLSPTDPPFTEKTPLAPNNPYSASKASSDLLIRSYYKTHQLSLIITRCSNNYGPMQHSEKFIPKIIYNALNNKNIPLFGDGLNIRDWIYVEDHCRAIHMVLEKGVPGEIYNIGGAEEKTNLEVIQIILGLLGKEMKLVQKVDDRKGHDRRYAMDSSKILKELGWRQEISFLEGIQKTIEWYKTNGV</sequence>
<dbReference type="InterPro" id="IPR036291">
    <property type="entry name" value="NAD(P)-bd_dom_sf"/>
</dbReference>
<evidence type="ECO:0000259" key="8">
    <source>
        <dbReference type="Pfam" id="PF16363"/>
    </source>
</evidence>
<comment type="similarity">
    <text evidence="3">Belongs to the NAD(P)-dependent epimerase/dehydratase family. dTDP-glucose dehydratase subfamily.</text>
</comment>